<accession>A0A1H9VUG6</accession>
<reference evidence="1 2" key="1">
    <citation type="submission" date="2016-10" db="EMBL/GenBank/DDBJ databases">
        <authorList>
            <person name="de Groot N.N."/>
        </authorList>
    </citation>
    <scope>NUCLEOTIDE SEQUENCE [LARGE SCALE GENOMIC DNA]</scope>
    <source>
        <strain evidence="1 2">DSM 18610</strain>
    </source>
</reference>
<organism evidence="1 2">
    <name type="scientific">Pedobacter rhizosphaerae</name>
    <dbReference type="NCBI Taxonomy" id="390241"/>
    <lineage>
        <taxon>Bacteria</taxon>
        <taxon>Pseudomonadati</taxon>
        <taxon>Bacteroidota</taxon>
        <taxon>Sphingobacteriia</taxon>
        <taxon>Sphingobacteriales</taxon>
        <taxon>Sphingobacteriaceae</taxon>
        <taxon>Pedobacter</taxon>
    </lineage>
</organism>
<dbReference type="Proteomes" id="UP000199572">
    <property type="component" value="Unassembled WGS sequence"/>
</dbReference>
<evidence type="ECO:0000313" key="1">
    <source>
        <dbReference type="EMBL" id="SES25450.1"/>
    </source>
</evidence>
<keyword evidence="2" id="KW-1185">Reference proteome</keyword>
<dbReference type="AlphaFoldDB" id="A0A1H9VUG6"/>
<evidence type="ECO:0000313" key="2">
    <source>
        <dbReference type="Proteomes" id="UP000199572"/>
    </source>
</evidence>
<dbReference type="OrthoDB" id="679082at2"/>
<proteinExistence type="predicted"/>
<dbReference type="RefSeq" id="WP_090889329.1">
    <property type="nucleotide sequence ID" value="NZ_FOGG01000050.1"/>
</dbReference>
<dbReference type="EMBL" id="FOGG01000050">
    <property type="protein sequence ID" value="SES25450.1"/>
    <property type="molecule type" value="Genomic_DNA"/>
</dbReference>
<protein>
    <submittedName>
        <fullName evidence="1">Uncharacterized protein</fullName>
    </submittedName>
</protein>
<gene>
    <name evidence="1" type="ORF">SAMN04488023_15015</name>
</gene>
<name>A0A1H9VUG6_9SPHI</name>
<sequence>MVDFELEEKHKKYLSTIKNLRQRNFSNNLLFLILSEDLPDGQVYKEFPDGRIEIQEVKSVGKKISTRVVKILKAWQAEKVREAYGLQ</sequence>